<name>A0A0F8YTC6_9ZZZZ</name>
<proteinExistence type="predicted"/>
<gene>
    <name evidence="1" type="ORF">LCGC14_2780740</name>
</gene>
<comment type="caution">
    <text evidence="1">The sequence shown here is derived from an EMBL/GenBank/DDBJ whole genome shotgun (WGS) entry which is preliminary data.</text>
</comment>
<protein>
    <submittedName>
        <fullName evidence="1">Uncharacterized protein</fullName>
    </submittedName>
</protein>
<organism evidence="1">
    <name type="scientific">marine sediment metagenome</name>
    <dbReference type="NCBI Taxonomy" id="412755"/>
    <lineage>
        <taxon>unclassified sequences</taxon>
        <taxon>metagenomes</taxon>
        <taxon>ecological metagenomes</taxon>
    </lineage>
</organism>
<evidence type="ECO:0000313" key="1">
    <source>
        <dbReference type="EMBL" id="KKK84697.1"/>
    </source>
</evidence>
<dbReference type="AlphaFoldDB" id="A0A0F8YTC6"/>
<sequence length="40" mass="4387">MKKILLLLALLVGGAVVVRRLLPADVGERLSGLRERMMAQ</sequence>
<accession>A0A0F8YTC6</accession>
<reference evidence="1" key="1">
    <citation type="journal article" date="2015" name="Nature">
        <title>Complex archaea that bridge the gap between prokaryotes and eukaryotes.</title>
        <authorList>
            <person name="Spang A."/>
            <person name="Saw J.H."/>
            <person name="Jorgensen S.L."/>
            <person name="Zaremba-Niedzwiedzka K."/>
            <person name="Martijn J."/>
            <person name="Lind A.E."/>
            <person name="van Eijk R."/>
            <person name="Schleper C."/>
            <person name="Guy L."/>
            <person name="Ettema T.J."/>
        </authorList>
    </citation>
    <scope>NUCLEOTIDE SEQUENCE</scope>
</reference>
<feature type="non-terminal residue" evidence="1">
    <location>
        <position position="40"/>
    </location>
</feature>
<dbReference type="EMBL" id="LAZR01051655">
    <property type="protein sequence ID" value="KKK84697.1"/>
    <property type="molecule type" value="Genomic_DNA"/>
</dbReference>